<feature type="compositionally biased region" description="Low complexity" evidence="7">
    <location>
        <begin position="208"/>
        <end position="227"/>
    </location>
</feature>
<evidence type="ECO:0000313" key="10">
    <source>
        <dbReference type="Proteomes" id="UP000664859"/>
    </source>
</evidence>
<dbReference type="EMBL" id="JAFCMP010000542">
    <property type="protein sequence ID" value="KAG5176027.1"/>
    <property type="molecule type" value="Genomic_DNA"/>
</dbReference>
<sequence length="701" mass="78001">MLGLPPSFPPPPRRLTKSLDGIKYPIWGYIFFGAEVLLIVGLLVSHVSRAFPIHRERVTMDELVDSDPQTGDLKVAILLPTAGEKLQVMLQALFGVLQLRLWSSSRARCDTLRVIILDEKRRWQVQQLASLVYTLAEVVLDKGVRDILRREEVPASTARAFYELFSDGLRRHTMNTDNLMFVRGVAIVDEIDKLLHDSDGSVHRLDGTATTSLAPPPTTTTMQRAPTTTTVRARRASCFVQNTISPGFTKTWAKNARLPTLVYHSRTDAGMPRVSPKAGNMNCAIFRKDGKGETLIAGAAVIVVNDARHALQPEFLQRALPYFFTRDARRAGAYVWADVAFVQTPQRFDDVPQWADPDPLGNQAATQFDIVNPGRDGASGVLSCGQGSLWRVAALRDGIRPDGSKYIDTKADREGLIGRTGGLGFRSEVLIEDTHTSLDLLRQGWRSVYVVSPASSKGEVLARCTLPPDSVTWRVKQVLRWHQGAVQLALSHGFAYVFGSGHWASPWQRVFALDAITYVLQAFAGQILLVFPIVYGFTNQSPFNALNLQFATYFFPFLITAALPTMAALGWLKTSSDRVMRDEQVWFATTYVQLQAVCNVIWCKLLRRDPADAWTATCPVWPLYAQFLAIAAAMVANTGYWIQRGFTSPWVWVSCMGAGLFALHSLWPLVSFGLGVTLPPAYYNRVFGMLILMTLVAFWML</sequence>
<dbReference type="GO" id="GO:0030244">
    <property type="term" value="P:cellulose biosynthetic process"/>
    <property type="evidence" value="ECO:0007669"/>
    <property type="project" value="InterPro"/>
</dbReference>
<dbReference type="GO" id="GO:0012505">
    <property type="term" value="C:endomembrane system"/>
    <property type="evidence" value="ECO:0007669"/>
    <property type="project" value="UniProtKB-SubCell"/>
</dbReference>
<evidence type="ECO:0000256" key="3">
    <source>
        <dbReference type="ARBA" id="ARBA00022679"/>
    </source>
</evidence>
<evidence type="ECO:0000256" key="4">
    <source>
        <dbReference type="ARBA" id="ARBA00022692"/>
    </source>
</evidence>
<dbReference type="OrthoDB" id="185994at2759"/>
<proteinExistence type="predicted"/>
<keyword evidence="10" id="KW-1185">Reference proteome</keyword>
<keyword evidence="2" id="KW-0328">Glycosyltransferase</keyword>
<reference evidence="9" key="1">
    <citation type="submission" date="2021-02" db="EMBL/GenBank/DDBJ databases">
        <title>First Annotated Genome of the Yellow-green Alga Tribonema minus.</title>
        <authorList>
            <person name="Mahan K.M."/>
        </authorList>
    </citation>
    <scope>NUCLEOTIDE SEQUENCE</scope>
    <source>
        <strain evidence="9">UTEX B ZZ1240</strain>
    </source>
</reference>
<dbReference type="Pfam" id="PF03552">
    <property type="entry name" value="Cellulose_synt"/>
    <property type="match status" value="2"/>
</dbReference>
<keyword evidence="4 8" id="KW-0812">Transmembrane</keyword>
<dbReference type="Gene3D" id="3.90.550.10">
    <property type="entry name" value="Spore Coat Polysaccharide Biosynthesis Protein SpsA, Chain A"/>
    <property type="match status" value="1"/>
</dbReference>
<feature type="transmembrane region" description="Helical" evidence="8">
    <location>
        <begin position="550"/>
        <end position="572"/>
    </location>
</feature>
<feature type="transmembrane region" description="Helical" evidence="8">
    <location>
        <begin position="26"/>
        <end position="47"/>
    </location>
</feature>
<dbReference type="InterPro" id="IPR005150">
    <property type="entry name" value="Cellulose_synth"/>
</dbReference>
<dbReference type="PANTHER" id="PTHR43867:SF2">
    <property type="entry name" value="CELLULOSE SYNTHASE CATALYTIC SUBUNIT A [UDP-FORMING]"/>
    <property type="match status" value="1"/>
</dbReference>
<dbReference type="PANTHER" id="PTHR43867">
    <property type="entry name" value="CELLULOSE SYNTHASE CATALYTIC SUBUNIT A [UDP-FORMING]"/>
    <property type="match status" value="1"/>
</dbReference>
<dbReference type="GO" id="GO:0016020">
    <property type="term" value="C:membrane"/>
    <property type="evidence" value="ECO:0007669"/>
    <property type="project" value="InterPro"/>
</dbReference>
<evidence type="ECO:0000256" key="6">
    <source>
        <dbReference type="ARBA" id="ARBA00023136"/>
    </source>
</evidence>
<evidence type="ECO:0000256" key="5">
    <source>
        <dbReference type="ARBA" id="ARBA00022989"/>
    </source>
</evidence>
<evidence type="ECO:0000256" key="1">
    <source>
        <dbReference type="ARBA" id="ARBA00004127"/>
    </source>
</evidence>
<gene>
    <name evidence="9" type="ORF">JKP88DRAFT_171744</name>
</gene>
<dbReference type="Proteomes" id="UP000664859">
    <property type="component" value="Unassembled WGS sequence"/>
</dbReference>
<feature type="transmembrane region" description="Helical" evidence="8">
    <location>
        <begin position="622"/>
        <end position="642"/>
    </location>
</feature>
<evidence type="ECO:0000256" key="8">
    <source>
        <dbReference type="SAM" id="Phobius"/>
    </source>
</evidence>
<evidence type="ECO:0000256" key="7">
    <source>
        <dbReference type="SAM" id="MobiDB-lite"/>
    </source>
</evidence>
<keyword evidence="5 8" id="KW-1133">Transmembrane helix</keyword>
<keyword evidence="3" id="KW-0808">Transferase</keyword>
<protein>
    <submittedName>
        <fullName evidence="9">Cellulose synthase, family GT2</fullName>
    </submittedName>
</protein>
<dbReference type="GO" id="GO:0016760">
    <property type="term" value="F:cellulose synthase (UDP-forming) activity"/>
    <property type="evidence" value="ECO:0007669"/>
    <property type="project" value="InterPro"/>
</dbReference>
<evidence type="ECO:0000313" key="9">
    <source>
        <dbReference type="EMBL" id="KAG5176027.1"/>
    </source>
</evidence>
<dbReference type="AlphaFoldDB" id="A0A835YIK8"/>
<accession>A0A835YIK8</accession>
<comment type="caution">
    <text evidence="9">The sequence shown here is derived from an EMBL/GenBank/DDBJ whole genome shotgun (WGS) entry which is preliminary data.</text>
</comment>
<feature type="transmembrane region" description="Helical" evidence="8">
    <location>
        <begin position="682"/>
        <end position="700"/>
    </location>
</feature>
<dbReference type="InterPro" id="IPR050321">
    <property type="entry name" value="Glycosyltr_2/OpgH_subfam"/>
</dbReference>
<feature type="region of interest" description="Disordered" evidence="7">
    <location>
        <begin position="206"/>
        <end position="227"/>
    </location>
</feature>
<organism evidence="9 10">
    <name type="scientific">Tribonema minus</name>
    <dbReference type="NCBI Taxonomy" id="303371"/>
    <lineage>
        <taxon>Eukaryota</taxon>
        <taxon>Sar</taxon>
        <taxon>Stramenopiles</taxon>
        <taxon>Ochrophyta</taxon>
        <taxon>PX clade</taxon>
        <taxon>Xanthophyceae</taxon>
        <taxon>Tribonematales</taxon>
        <taxon>Tribonemataceae</taxon>
        <taxon>Tribonema</taxon>
    </lineage>
</organism>
<evidence type="ECO:0000256" key="2">
    <source>
        <dbReference type="ARBA" id="ARBA00022676"/>
    </source>
</evidence>
<comment type="subcellular location">
    <subcellularLocation>
        <location evidence="1">Endomembrane system</location>
        <topology evidence="1">Multi-pass membrane protein</topology>
    </subcellularLocation>
</comment>
<feature type="transmembrane region" description="Helical" evidence="8">
    <location>
        <begin position="515"/>
        <end position="538"/>
    </location>
</feature>
<keyword evidence="6 8" id="KW-0472">Membrane</keyword>
<feature type="transmembrane region" description="Helical" evidence="8">
    <location>
        <begin position="649"/>
        <end position="670"/>
    </location>
</feature>
<dbReference type="InterPro" id="IPR029044">
    <property type="entry name" value="Nucleotide-diphossugar_trans"/>
</dbReference>
<name>A0A835YIK8_9STRA</name>